<proteinExistence type="predicted"/>
<evidence type="ECO:0000313" key="3">
    <source>
        <dbReference type="Proteomes" id="UP001154114"/>
    </source>
</evidence>
<sequence length="112" mass="12052">MSDVSVRYAGTTAGKLELAFSGSRRYGAGSARRRVRARIGRRLDAVVWRVCRAAAAAPPRYCGTRPPALPRATATHPPAAPLPAPCRATARTHAAFLRSARPQARIRPAQRP</sequence>
<name>A0A9N8PYH1_CHRIL</name>
<protein>
    <submittedName>
        <fullName evidence="2">Uncharacterized protein</fullName>
    </submittedName>
</protein>
<dbReference type="EMBL" id="LR824004">
    <property type="protein sequence ID" value="CAD0194351.1"/>
    <property type="molecule type" value="Genomic_DNA"/>
</dbReference>
<gene>
    <name evidence="2" type="ORF">CINC_LOCUS641</name>
</gene>
<accession>A0A9N8PYH1</accession>
<dbReference type="Proteomes" id="UP001154114">
    <property type="component" value="Chromosome 1"/>
</dbReference>
<feature type="region of interest" description="Disordered" evidence="1">
    <location>
        <begin position="62"/>
        <end position="85"/>
    </location>
</feature>
<evidence type="ECO:0000256" key="1">
    <source>
        <dbReference type="SAM" id="MobiDB-lite"/>
    </source>
</evidence>
<reference evidence="2" key="1">
    <citation type="submission" date="2021-12" db="EMBL/GenBank/DDBJ databases">
        <authorList>
            <person name="King R."/>
        </authorList>
    </citation>
    <scope>NUCLEOTIDE SEQUENCE</scope>
</reference>
<organism evidence="2 3">
    <name type="scientific">Chrysodeixis includens</name>
    <name type="common">Soybean looper</name>
    <name type="synonym">Pseudoplusia includens</name>
    <dbReference type="NCBI Taxonomy" id="689277"/>
    <lineage>
        <taxon>Eukaryota</taxon>
        <taxon>Metazoa</taxon>
        <taxon>Ecdysozoa</taxon>
        <taxon>Arthropoda</taxon>
        <taxon>Hexapoda</taxon>
        <taxon>Insecta</taxon>
        <taxon>Pterygota</taxon>
        <taxon>Neoptera</taxon>
        <taxon>Endopterygota</taxon>
        <taxon>Lepidoptera</taxon>
        <taxon>Glossata</taxon>
        <taxon>Ditrysia</taxon>
        <taxon>Noctuoidea</taxon>
        <taxon>Noctuidae</taxon>
        <taxon>Plusiinae</taxon>
        <taxon>Chrysodeixis</taxon>
    </lineage>
</organism>
<evidence type="ECO:0000313" key="2">
    <source>
        <dbReference type="EMBL" id="CAD0194351.1"/>
    </source>
</evidence>
<feature type="compositionally biased region" description="Low complexity" evidence="1">
    <location>
        <begin position="62"/>
        <end position="77"/>
    </location>
</feature>
<dbReference type="AlphaFoldDB" id="A0A9N8PYH1"/>
<keyword evidence="3" id="KW-1185">Reference proteome</keyword>